<dbReference type="PANTHER" id="PTHR37423">
    <property type="entry name" value="SOLUBLE LYTIC MUREIN TRANSGLYCOSYLASE-RELATED"/>
    <property type="match status" value="1"/>
</dbReference>
<dbReference type="SUPFAM" id="SSF54001">
    <property type="entry name" value="Cysteine proteinases"/>
    <property type="match status" value="1"/>
</dbReference>
<name>A0A919B3E4_9ACTN</name>
<gene>
    <name evidence="2" type="ORF">GCM10010218_31460</name>
</gene>
<sequence>MGAKRGLLLAAGIVLLGPIALALALILLIASLGDSGGFNASAAGGGLKVGKGGVPAQYAGLVQAAADSCKEGLPASILAAQLSAESGFDPTASSRANAKGIAQFIDSTWATEGVDGNGDGKKDVWDPADAIPAQGKMMCDLLRQFKKHPDYNGSPIELALAAYNAGPYAVERVKGIPQNGETPGYVADIIRESKNFAAADGGGGSFTDGQQSWKLNNPRSVDEAIAWAKAHAGDGSSSGWYNRCLAFTAIVYGWNVSGVQYAIDHYGVVPKEMQHTDRNPPPGALMYWDTGSRAGHIAIYLGQGKIVSNDILRQGYIDVVDADAIEKKWGAKYVGWTPPYFPNAG</sequence>
<keyword evidence="3" id="KW-1185">Reference proteome</keyword>
<evidence type="ECO:0000313" key="2">
    <source>
        <dbReference type="EMBL" id="GHF47753.1"/>
    </source>
</evidence>
<dbReference type="Proteomes" id="UP000638313">
    <property type="component" value="Unassembled WGS sequence"/>
</dbReference>
<dbReference type="EMBL" id="BNBD01000005">
    <property type="protein sequence ID" value="GHF47753.1"/>
    <property type="molecule type" value="Genomic_DNA"/>
</dbReference>
<dbReference type="CDD" id="cd13399">
    <property type="entry name" value="Slt35-like"/>
    <property type="match status" value="1"/>
</dbReference>
<evidence type="ECO:0000313" key="3">
    <source>
        <dbReference type="Proteomes" id="UP000638313"/>
    </source>
</evidence>
<organism evidence="2 3">
    <name type="scientific">Streptomyces mashuensis</name>
    <dbReference type="NCBI Taxonomy" id="33904"/>
    <lineage>
        <taxon>Bacteria</taxon>
        <taxon>Bacillati</taxon>
        <taxon>Actinomycetota</taxon>
        <taxon>Actinomycetes</taxon>
        <taxon>Kitasatosporales</taxon>
        <taxon>Streptomycetaceae</taxon>
        <taxon>Streptomyces</taxon>
    </lineage>
</organism>
<dbReference type="SUPFAM" id="SSF53955">
    <property type="entry name" value="Lysozyme-like"/>
    <property type="match status" value="1"/>
</dbReference>
<dbReference type="Gene3D" id="3.90.1720.10">
    <property type="entry name" value="endopeptidase domain like (from Nostoc punctiforme)"/>
    <property type="match status" value="1"/>
</dbReference>
<feature type="domain" description="Transglycosylase SLT" evidence="1">
    <location>
        <begin position="67"/>
        <end position="179"/>
    </location>
</feature>
<dbReference type="PANTHER" id="PTHR37423:SF2">
    <property type="entry name" value="MEMBRANE-BOUND LYTIC MUREIN TRANSGLYCOSYLASE C"/>
    <property type="match status" value="1"/>
</dbReference>
<reference evidence="2" key="2">
    <citation type="submission" date="2020-09" db="EMBL/GenBank/DDBJ databases">
        <authorList>
            <person name="Sun Q."/>
            <person name="Ohkuma M."/>
        </authorList>
    </citation>
    <scope>NUCLEOTIDE SEQUENCE</scope>
    <source>
        <strain evidence="2">JCM 4059</strain>
    </source>
</reference>
<protein>
    <submittedName>
        <fullName evidence="2">Transglycosylase</fullName>
    </submittedName>
</protein>
<dbReference type="AlphaFoldDB" id="A0A919B3E4"/>
<accession>A0A919B3E4</accession>
<comment type="caution">
    <text evidence="2">The sequence shown here is derived from an EMBL/GenBank/DDBJ whole genome shotgun (WGS) entry which is preliminary data.</text>
</comment>
<reference evidence="2" key="1">
    <citation type="journal article" date="2014" name="Int. J. Syst. Evol. Microbiol.">
        <title>Complete genome sequence of Corynebacterium casei LMG S-19264T (=DSM 44701T), isolated from a smear-ripened cheese.</title>
        <authorList>
            <consortium name="US DOE Joint Genome Institute (JGI-PGF)"/>
            <person name="Walter F."/>
            <person name="Albersmeier A."/>
            <person name="Kalinowski J."/>
            <person name="Ruckert C."/>
        </authorList>
    </citation>
    <scope>NUCLEOTIDE SEQUENCE</scope>
    <source>
        <strain evidence="2">JCM 4059</strain>
    </source>
</reference>
<dbReference type="InterPro" id="IPR023346">
    <property type="entry name" value="Lysozyme-like_dom_sf"/>
</dbReference>
<dbReference type="InterPro" id="IPR038765">
    <property type="entry name" value="Papain-like_cys_pep_sf"/>
</dbReference>
<dbReference type="Pfam" id="PF01464">
    <property type="entry name" value="SLT"/>
    <property type="match status" value="1"/>
</dbReference>
<evidence type="ECO:0000259" key="1">
    <source>
        <dbReference type="Pfam" id="PF01464"/>
    </source>
</evidence>
<proteinExistence type="predicted"/>
<dbReference type="InterPro" id="IPR008258">
    <property type="entry name" value="Transglycosylase_SLT_dom_1"/>
</dbReference>
<dbReference type="Gene3D" id="1.10.530.10">
    <property type="match status" value="1"/>
</dbReference>